<name>A0BHY1_PARTE</name>
<feature type="repeat" description="TPR" evidence="1">
    <location>
        <begin position="349"/>
        <end position="382"/>
    </location>
</feature>
<dbReference type="InterPro" id="IPR011990">
    <property type="entry name" value="TPR-like_helical_dom_sf"/>
</dbReference>
<dbReference type="PROSITE" id="PS50005">
    <property type="entry name" value="TPR"/>
    <property type="match status" value="1"/>
</dbReference>
<dbReference type="RefSeq" id="XP_001425546.1">
    <property type="nucleotide sequence ID" value="XM_001425509.1"/>
</dbReference>
<dbReference type="Gene3D" id="1.25.40.10">
    <property type="entry name" value="Tetratricopeptide repeat domain"/>
    <property type="match status" value="2"/>
</dbReference>
<gene>
    <name evidence="2" type="ORF">GSPATT00029184001</name>
</gene>
<sequence length="440" mass="51361">MSRIFERVDRETLLRDEQLKDVLLKIREKVLSGHIVELKTLSSEIDRMSRDEKQLVPITGRTELDGLITNPERENAALLDQSFSKKIQGPLNTLTQLNQHQQSHSESEFSHQSFYSDEEPWNIDYINTNLDSVERSLNCDNSPSVVIALKALFEQIRLLFIKNVNKKEFTHKYIVLALRCLYILGNAMKAQGNYQHAILYYENCLTKFTINEPTFKGKLLIETGKACFISKNFQKSQQYYYDALLHYEQLNWRLDIAYVLTLLSRLNGWMKNPDAASKLCYESLAIYRDYLPEEDERIADTYFILAELAYLRKDYDAAFQFAEQSLQIQQSKNNNEYYGTNQELKPQSSPIYNLLGILYANTNDYKQAQKYFHNAFQCGRQETLKAAQILMNWGIMQALECNSELAQKGILKAKQISQAFQNNSDWSQRLDRNYQELLLQ</sequence>
<evidence type="ECO:0000256" key="1">
    <source>
        <dbReference type="PROSITE-ProRule" id="PRU00339"/>
    </source>
</evidence>
<dbReference type="Proteomes" id="UP000000600">
    <property type="component" value="Unassembled WGS sequence"/>
</dbReference>
<dbReference type="OMA" id="WNIDYIN"/>
<dbReference type="HOGENOM" id="CLU_606179_0_0_1"/>
<dbReference type="Pfam" id="PF13424">
    <property type="entry name" value="TPR_12"/>
    <property type="match status" value="1"/>
</dbReference>
<organism evidence="2 3">
    <name type="scientific">Paramecium tetraurelia</name>
    <dbReference type="NCBI Taxonomy" id="5888"/>
    <lineage>
        <taxon>Eukaryota</taxon>
        <taxon>Sar</taxon>
        <taxon>Alveolata</taxon>
        <taxon>Ciliophora</taxon>
        <taxon>Intramacronucleata</taxon>
        <taxon>Oligohymenophorea</taxon>
        <taxon>Peniculida</taxon>
        <taxon>Parameciidae</taxon>
        <taxon>Paramecium</taxon>
    </lineage>
</organism>
<dbReference type="KEGG" id="ptm:GSPATT00029184001"/>
<dbReference type="SMART" id="SM00028">
    <property type="entry name" value="TPR"/>
    <property type="match status" value="5"/>
</dbReference>
<evidence type="ECO:0000313" key="3">
    <source>
        <dbReference type="Proteomes" id="UP000000600"/>
    </source>
</evidence>
<dbReference type="Pfam" id="PF13181">
    <property type="entry name" value="TPR_8"/>
    <property type="match status" value="2"/>
</dbReference>
<dbReference type="OrthoDB" id="291218at2759"/>
<dbReference type="EMBL" id="CT867996">
    <property type="protein sequence ID" value="CAK58148.1"/>
    <property type="molecule type" value="Genomic_DNA"/>
</dbReference>
<dbReference type="GeneID" id="5011330"/>
<keyword evidence="3" id="KW-1185">Reference proteome</keyword>
<protein>
    <recommendedName>
        <fullName evidence="4">MalT-like TPR region domain-containing protein</fullName>
    </recommendedName>
</protein>
<proteinExistence type="predicted"/>
<evidence type="ECO:0000313" key="2">
    <source>
        <dbReference type="EMBL" id="CAK58148.1"/>
    </source>
</evidence>
<evidence type="ECO:0008006" key="4">
    <source>
        <dbReference type="Google" id="ProtNLM"/>
    </source>
</evidence>
<accession>A0BHY1</accession>
<dbReference type="AlphaFoldDB" id="A0BHY1"/>
<dbReference type="InParanoid" id="A0BHY1"/>
<keyword evidence="1" id="KW-0802">TPR repeat</keyword>
<reference evidence="2 3" key="1">
    <citation type="journal article" date="2006" name="Nature">
        <title>Global trends of whole-genome duplications revealed by the ciliate Paramecium tetraurelia.</title>
        <authorList>
            <consortium name="Genoscope"/>
            <person name="Aury J.-M."/>
            <person name="Jaillon O."/>
            <person name="Duret L."/>
            <person name="Noel B."/>
            <person name="Jubin C."/>
            <person name="Porcel B.M."/>
            <person name="Segurens B."/>
            <person name="Daubin V."/>
            <person name="Anthouard V."/>
            <person name="Aiach N."/>
            <person name="Arnaiz O."/>
            <person name="Billaut A."/>
            <person name="Beisson J."/>
            <person name="Blanc I."/>
            <person name="Bouhouche K."/>
            <person name="Camara F."/>
            <person name="Duharcourt S."/>
            <person name="Guigo R."/>
            <person name="Gogendeau D."/>
            <person name="Katinka M."/>
            <person name="Keller A.-M."/>
            <person name="Kissmehl R."/>
            <person name="Klotz C."/>
            <person name="Koll F."/>
            <person name="Le Moue A."/>
            <person name="Lepere C."/>
            <person name="Malinsky S."/>
            <person name="Nowacki M."/>
            <person name="Nowak J.K."/>
            <person name="Plattner H."/>
            <person name="Poulain J."/>
            <person name="Ruiz F."/>
            <person name="Serrano V."/>
            <person name="Zagulski M."/>
            <person name="Dessen P."/>
            <person name="Betermier M."/>
            <person name="Weissenbach J."/>
            <person name="Scarpelli C."/>
            <person name="Schachter V."/>
            <person name="Sperling L."/>
            <person name="Meyer E."/>
            <person name="Cohen J."/>
            <person name="Wincker P."/>
        </authorList>
    </citation>
    <scope>NUCLEOTIDE SEQUENCE [LARGE SCALE GENOMIC DNA]</scope>
    <source>
        <strain evidence="2 3">Stock d4-2</strain>
    </source>
</reference>
<dbReference type="SUPFAM" id="SSF48452">
    <property type="entry name" value="TPR-like"/>
    <property type="match status" value="1"/>
</dbReference>
<dbReference type="InterPro" id="IPR019734">
    <property type="entry name" value="TPR_rpt"/>
</dbReference>